<protein>
    <submittedName>
        <fullName evidence="2">Uncharacterized protein</fullName>
    </submittedName>
</protein>
<dbReference type="KEGG" id="bmeg:BG04_1448"/>
<reference evidence="2 3" key="1">
    <citation type="journal article" date="2015" name="Genome Announc.">
        <title>Complete genome sequences for 35 biothreat assay-relevant bacillus species.</title>
        <authorList>
            <person name="Johnson S.L."/>
            <person name="Daligault H.E."/>
            <person name="Davenport K.W."/>
            <person name="Jaissle J."/>
            <person name="Frey K.G."/>
            <person name="Ladner J.T."/>
            <person name="Broomall S.M."/>
            <person name="Bishop-Lilly K.A."/>
            <person name="Bruce D.C."/>
            <person name="Gibbons H.S."/>
            <person name="Coyne S.R."/>
            <person name="Lo C.C."/>
            <person name="Meincke L."/>
            <person name="Munk A.C."/>
            <person name="Koroleva G.I."/>
            <person name="Rosenzweig C.N."/>
            <person name="Palacios G.F."/>
            <person name="Redden C.L."/>
            <person name="Minogue T.D."/>
            <person name="Chain P.S."/>
        </authorList>
    </citation>
    <scope>NUCLEOTIDE SEQUENCE [LARGE SCALE GENOMIC DNA]</scope>
    <source>
        <strain evidence="3">ATCC 14581 / DSM 32 / JCM 2506 / NBRC 15308 / NCIMB 9376 / NCTC 10342 / NRRL B-14308 / VKM B-512</strain>
    </source>
</reference>
<dbReference type="AlphaFoldDB" id="A0A0B6AK81"/>
<gene>
    <name evidence="2" type="ORF">BG04_1448</name>
</gene>
<evidence type="ECO:0000313" key="3">
    <source>
        <dbReference type="Proteomes" id="UP000031829"/>
    </source>
</evidence>
<dbReference type="HOGENOM" id="CLU_3004564_0_0_9"/>
<evidence type="ECO:0000313" key="2">
    <source>
        <dbReference type="EMBL" id="AJI25310.1"/>
    </source>
</evidence>
<accession>A0A0B6AK81</accession>
<sequence>MIVLDKKDSRNLESIAKSLDSIDKSLKKLVQNTIPPKDENEEVNTGIDPHKFLHEG</sequence>
<proteinExistence type="predicted"/>
<dbReference type="EMBL" id="CP009920">
    <property type="protein sequence ID" value="AJI25310.1"/>
    <property type="molecule type" value="Genomic_DNA"/>
</dbReference>
<dbReference type="Proteomes" id="UP000031829">
    <property type="component" value="Chromosome"/>
</dbReference>
<evidence type="ECO:0000256" key="1">
    <source>
        <dbReference type="SAM" id="MobiDB-lite"/>
    </source>
</evidence>
<organism evidence="2 3">
    <name type="scientific">Priestia megaterium (strain ATCC 14581 / DSM 32 / CCUG 1817 / JCM 2506 / NBRC 15308 / NCIMB 9376 / NCTC 10342 / NRRL B-14308 / VKM B-512 / Ford 19)</name>
    <name type="common">Bacillus megaterium</name>
    <dbReference type="NCBI Taxonomy" id="1348623"/>
    <lineage>
        <taxon>Bacteria</taxon>
        <taxon>Bacillati</taxon>
        <taxon>Bacillota</taxon>
        <taxon>Bacilli</taxon>
        <taxon>Bacillales</taxon>
        <taxon>Bacillaceae</taxon>
        <taxon>Priestia</taxon>
    </lineage>
</organism>
<name>A0A0B6AK81_PRIM2</name>
<feature type="region of interest" description="Disordered" evidence="1">
    <location>
        <begin position="36"/>
        <end position="56"/>
    </location>
</feature>